<reference evidence="2" key="1">
    <citation type="submission" date="2017-07" db="EMBL/GenBank/DDBJ databases">
        <title>The cable genome - Insights into the physiology and evolution of filamentous bacteria capable of sulfide oxidation via long distance electron transfer.</title>
        <authorList>
            <person name="Thorup C."/>
            <person name="Bjerg J.T."/>
            <person name="Schreiber L."/>
            <person name="Nielsen L.P."/>
            <person name="Kjeldsen K.U."/>
            <person name="Boesen T."/>
            <person name="Boggild A."/>
            <person name="Meysman F."/>
            <person name="Geelhoed J."/>
            <person name="Schramm A."/>
        </authorList>
    </citation>
    <scope>NUCLEOTIDE SEQUENCE [LARGE SCALE GENOMIC DNA]</scope>
    <source>
        <strain evidence="2">GS</strain>
    </source>
</reference>
<gene>
    <name evidence="2" type="ORF">CDV28_101137</name>
</gene>
<dbReference type="InterPro" id="IPR046668">
    <property type="entry name" value="DUF6538"/>
</dbReference>
<sequence length="61" mass="6838">MAASYLVKKGDTYYFRHYIPAAAQHLGKKEFIKTLKVSRKSEAIEISRESSTTGKAGGLRF</sequence>
<evidence type="ECO:0000313" key="2">
    <source>
        <dbReference type="EMBL" id="TAA76236.1"/>
    </source>
</evidence>
<dbReference type="EMBL" id="NQJD01000001">
    <property type="protein sequence ID" value="TAA76236.1"/>
    <property type="molecule type" value="Genomic_DNA"/>
</dbReference>
<dbReference type="AlphaFoldDB" id="A0A521G5D6"/>
<proteinExistence type="predicted"/>
<comment type="caution">
    <text evidence="2">The sequence shown here is derived from an EMBL/GenBank/DDBJ whole genome shotgun (WGS) entry which is preliminary data.</text>
</comment>
<protein>
    <recommendedName>
        <fullName evidence="1">DUF6538 domain-containing protein</fullName>
    </recommendedName>
</protein>
<evidence type="ECO:0000259" key="1">
    <source>
        <dbReference type="Pfam" id="PF20172"/>
    </source>
</evidence>
<dbReference type="Proteomes" id="UP000316238">
    <property type="component" value="Unassembled WGS sequence"/>
</dbReference>
<accession>A0A521G5D6</accession>
<keyword evidence="3" id="KW-1185">Reference proteome</keyword>
<evidence type="ECO:0000313" key="3">
    <source>
        <dbReference type="Proteomes" id="UP000316238"/>
    </source>
</evidence>
<dbReference type="Pfam" id="PF20172">
    <property type="entry name" value="DUF6538"/>
    <property type="match status" value="1"/>
</dbReference>
<feature type="domain" description="DUF6538" evidence="1">
    <location>
        <begin position="5"/>
        <end position="48"/>
    </location>
</feature>
<organism evidence="2 3">
    <name type="scientific">Candidatus Electronema aureum</name>
    <dbReference type="NCBI Taxonomy" id="2005002"/>
    <lineage>
        <taxon>Bacteria</taxon>
        <taxon>Pseudomonadati</taxon>
        <taxon>Thermodesulfobacteriota</taxon>
        <taxon>Desulfobulbia</taxon>
        <taxon>Desulfobulbales</taxon>
        <taxon>Desulfobulbaceae</taxon>
        <taxon>Candidatus Electronema</taxon>
    </lineage>
</organism>
<name>A0A521G5D6_9BACT</name>